<evidence type="ECO:0000313" key="1">
    <source>
        <dbReference type="EMBL" id="TYC61426.1"/>
    </source>
</evidence>
<evidence type="ECO:0008006" key="3">
    <source>
        <dbReference type="Google" id="ProtNLM"/>
    </source>
</evidence>
<dbReference type="Pfam" id="PF04392">
    <property type="entry name" value="ABC_sub_bind"/>
    <property type="match status" value="1"/>
</dbReference>
<dbReference type="RefSeq" id="WP_148577420.1">
    <property type="nucleotide sequence ID" value="NZ_JAVEUW010000096.1"/>
</dbReference>
<gene>
    <name evidence="1" type="ORF">ETQ85_01790</name>
</gene>
<sequence length="308" mass="33169">MGQALRFLGYLLLLLLAGGLAPARAAQITLVMSEESKAFSEAADALSVELRSAGHRIQPIPFPLRAEDTGALNASALIITLGTRAAQAISSLAPRSLVLHTLLPRSAYDKLPVRVEETRRTSAVFIDQPAGRQIDLLRIALPDWSRVALVVGRDSAELGVRLHASARDKRMRPILEQASEESDLYPTLQRVLAEPTVLLAIPDSALFNNRTISNILLTAYHHRSPVVGFSPAYVKAGALLALYSTPAQVGLQAGEVARQGLASGILPPPVAPRHFRISTNPYVARSLGINLEDASVLQDKLERLEGLP</sequence>
<dbReference type="AlphaFoldDB" id="A0A6C2D5X1"/>
<organism evidence="1 2">
    <name type="scientific">Zoogloea oleivorans</name>
    <dbReference type="NCBI Taxonomy" id="1552750"/>
    <lineage>
        <taxon>Bacteria</taxon>
        <taxon>Pseudomonadati</taxon>
        <taxon>Pseudomonadota</taxon>
        <taxon>Betaproteobacteria</taxon>
        <taxon>Rhodocyclales</taxon>
        <taxon>Zoogloeaceae</taxon>
        <taxon>Zoogloea</taxon>
    </lineage>
</organism>
<protein>
    <recommendedName>
        <fullName evidence="3">ABC transporter substrate-binding protein</fullName>
    </recommendedName>
</protein>
<dbReference type="EMBL" id="SDKK01000002">
    <property type="protein sequence ID" value="TYC61426.1"/>
    <property type="molecule type" value="Genomic_DNA"/>
</dbReference>
<dbReference type="PANTHER" id="PTHR35271">
    <property type="entry name" value="ABC TRANSPORTER, SUBSTRATE-BINDING LIPOPROTEIN-RELATED"/>
    <property type="match status" value="1"/>
</dbReference>
<name>A0A6C2D5X1_9RHOO</name>
<keyword evidence="2" id="KW-1185">Reference proteome</keyword>
<dbReference type="OrthoDB" id="9178917at2"/>
<dbReference type="InterPro" id="IPR007487">
    <property type="entry name" value="ABC_transpt-TYRBP-like"/>
</dbReference>
<dbReference type="PANTHER" id="PTHR35271:SF1">
    <property type="entry name" value="ABC TRANSPORTER, SUBSTRATE-BINDING LIPOPROTEIN"/>
    <property type="match status" value="1"/>
</dbReference>
<accession>A0A6C2D5X1</accession>
<reference evidence="1 2" key="1">
    <citation type="submission" date="2019-01" db="EMBL/GenBank/DDBJ databases">
        <title>Zoogloea oleivorans genome sequencing and assembly.</title>
        <authorList>
            <person name="Tancsics A."/>
            <person name="Farkas M."/>
            <person name="Kriszt B."/>
            <person name="Maroti G."/>
            <person name="Horvath B."/>
        </authorList>
    </citation>
    <scope>NUCLEOTIDE SEQUENCE [LARGE SCALE GENOMIC DNA]</scope>
    <source>
        <strain evidence="1 2">Buc</strain>
    </source>
</reference>
<dbReference type="Proteomes" id="UP000389128">
    <property type="component" value="Unassembled WGS sequence"/>
</dbReference>
<proteinExistence type="predicted"/>
<dbReference type="Gene3D" id="3.40.50.2300">
    <property type="match status" value="1"/>
</dbReference>
<comment type="caution">
    <text evidence="1">The sequence shown here is derived from an EMBL/GenBank/DDBJ whole genome shotgun (WGS) entry which is preliminary data.</text>
</comment>
<evidence type="ECO:0000313" key="2">
    <source>
        <dbReference type="Proteomes" id="UP000389128"/>
    </source>
</evidence>